<dbReference type="PANTHER" id="PTHR30619">
    <property type="entry name" value="DNA INTERNALIZATION/COMPETENCE PROTEIN COMEC/REC2"/>
    <property type="match status" value="1"/>
</dbReference>
<keyword evidence="3" id="KW-1185">Reference proteome</keyword>
<dbReference type="InterPro" id="IPR036866">
    <property type="entry name" value="RibonucZ/Hydroxyglut_hydro"/>
</dbReference>
<dbReference type="SUPFAM" id="SSF56281">
    <property type="entry name" value="Metallo-hydrolase/oxidoreductase"/>
    <property type="match status" value="1"/>
</dbReference>
<organism evidence="2 3">
    <name type="scientific">Arenimonas caeni</name>
    <dbReference type="NCBI Taxonomy" id="2058085"/>
    <lineage>
        <taxon>Bacteria</taxon>
        <taxon>Pseudomonadati</taxon>
        <taxon>Pseudomonadota</taxon>
        <taxon>Gammaproteobacteria</taxon>
        <taxon>Lysobacterales</taxon>
        <taxon>Lysobacteraceae</taxon>
        <taxon>Arenimonas</taxon>
    </lineage>
</organism>
<sequence length="363" mass="39762">MADYYEIDFLDVETDSSGDAITVRYEVGGETLVHVVDGGYQVTGPAICSHIKKHYGTTYVDHVVVTHCDRDHTGGLATVLEEMDVGILWMLRPWEYAAELLPRFATYTSVDRLRARLKGIYSKLVELEEIANRKGILILDPFQGATIGAFTVMAPSRARYLDLIVASENTPESVEEAAATPADRMRMLARAAMKKAAQIVAALWGDEMFSIEETSAENEMSVVQFARLSNHRILLTGDAGRAALTEAADYAPMVGLVLPGLDKIQIPHHGSRRNVSTEILDRWLGPRLRSKPAAGGETFSAIVSSAKADPNHPRNSVKRAFIHRGGAVFETESRSIRSYGGAAPNRDGWGLMTPADYPNSQES</sequence>
<dbReference type="InterPro" id="IPR052159">
    <property type="entry name" value="Competence_DNA_uptake"/>
</dbReference>
<protein>
    <submittedName>
        <fullName evidence="2">Competence protein ComEC</fullName>
    </submittedName>
</protein>
<proteinExistence type="predicted"/>
<dbReference type="PANTHER" id="PTHR30619:SF1">
    <property type="entry name" value="RECOMBINATION PROTEIN 2"/>
    <property type="match status" value="1"/>
</dbReference>
<accession>A0A2P6M977</accession>
<name>A0A2P6M977_9GAMM</name>
<dbReference type="OrthoDB" id="418728at2"/>
<dbReference type="EMBL" id="PVLF01000007">
    <property type="protein sequence ID" value="PRH82554.1"/>
    <property type="molecule type" value="Genomic_DNA"/>
</dbReference>
<evidence type="ECO:0000256" key="1">
    <source>
        <dbReference type="SAM" id="MobiDB-lite"/>
    </source>
</evidence>
<dbReference type="RefSeq" id="WP_106990326.1">
    <property type="nucleotide sequence ID" value="NZ_KZ679088.1"/>
</dbReference>
<gene>
    <name evidence="2" type="ORF">C6N40_07135</name>
</gene>
<feature type="region of interest" description="Disordered" evidence="1">
    <location>
        <begin position="339"/>
        <end position="363"/>
    </location>
</feature>
<comment type="caution">
    <text evidence="2">The sequence shown here is derived from an EMBL/GenBank/DDBJ whole genome shotgun (WGS) entry which is preliminary data.</text>
</comment>
<reference evidence="2 3" key="1">
    <citation type="submission" date="2018-03" db="EMBL/GenBank/DDBJ databases">
        <title>Arenimonas caeni sp. nov., isolated from activated sludge.</title>
        <authorList>
            <person name="Liu H."/>
        </authorList>
    </citation>
    <scope>NUCLEOTIDE SEQUENCE [LARGE SCALE GENOMIC DNA]</scope>
    <source>
        <strain evidence="3">z29</strain>
    </source>
</reference>
<dbReference type="Proteomes" id="UP000241736">
    <property type="component" value="Unassembled WGS sequence"/>
</dbReference>
<dbReference type="AlphaFoldDB" id="A0A2P6M977"/>
<dbReference type="Gene3D" id="3.60.15.10">
    <property type="entry name" value="Ribonuclease Z/Hydroxyacylglutathione hydrolase-like"/>
    <property type="match status" value="1"/>
</dbReference>
<evidence type="ECO:0000313" key="3">
    <source>
        <dbReference type="Proteomes" id="UP000241736"/>
    </source>
</evidence>
<evidence type="ECO:0000313" key="2">
    <source>
        <dbReference type="EMBL" id="PRH82554.1"/>
    </source>
</evidence>